<sequence length="134" mass="15403">MKFFIKLCIIGLYSIPFAYLSLQKDYVSDSKVYYIIMFFVIVSLSYFCGLIRGDLPLILGNILSFSISYFYNSLAMIDKKRAGFFTPVNSVEQLLLITVISLVLQLIFYNLARKFAKGYINSIKSNSTNKEKRV</sequence>
<comment type="caution">
    <text evidence="2">The sequence shown here is derived from an EMBL/GenBank/DDBJ whole genome shotgun (WGS) entry which is preliminary data.</text>
</comment>
<evidence type="ECO:0000256" key="1">
    <source>
        <dbReference type="SAM" id="Phobius"/>
    </source>
</evidence>
<feature type="transmembrane region" description="Helical" evidence="1">
    <location>
        <begin position="33"/>
        <end position="51"/>
    </location>
</feature>
<keyword evidence="1" id="KW-0472">Membrane</keyword>
<gene>
    <name evidence="2" type="ORF">O0Q50_22345</name>
</gene>
<keyword evidence="1" id="KW-1133">Transmembrane helix</keyword>
<dbReference type="AlphaFoldDB" id="A0AAX6NEK5"/>
<protein>
    <submittedName>
        <fullName evidence="2">Uncharacterized protein</fullName>
    </submittedName>
</protein>
<keyword evidence="1" id="KW-0812">Transmembrane</keyword>
<accession>A0AAX6NEK5</accession>
<evidence type="ECO:0000313" key="3">
    <source>
        <dbReference type="Proteomes" id="UP001269400"/>
    </source>
</evidence>
<name>A0AAX6NEK5_PRIAR</name>
<evidence type="ECO:0000313" key="2">
    <source>
        <dbReference type="EMBL" id="MDU9693924.1"/>
    </source>
</evidence>
<feature type="transmembrane region" description="Helical" evidence="1">
    <location>
        <begin position="58"/>
        <end position="74"/>
    </location>
</feature>
<proteinExistence type="predicted"/>
<organism evidence="2 3">
    <name type="scientific">Priestia aryabhattai</name>
    <name type="common">Bacillus aryabhattai</name>
    <dbReference type="NCBI Taxonomy" id="412384"/>
    <lineage>
        <taxon>Bacteria</taxon>
        <taxon>Bacillati</taxon>
        <taxon>Bacillota</taxon>
        <taxon>Bacilli</taxon>
        <taxon>Bacillales</taxon>
        <taxon>Bacillaceae</taxon>
        <taxon>Priestia</taxon>
    </lineage>
</organism>
<dbReference type="EMBL" id="JAPTGD010000002">
    <property type="protein sequence ID" value="MDU9693924.1"/>
    <property type="molecule type" value="Genomic_DNA"/>
</dbReference>
<reference evidence="2" key="2">
    <citation type="submission" date="2022-12" db="EMBL/GenBank/DDBJ databases">
        <authorList>
            <person name="Dechsakulwatana C."/>
            <person name="Rungsihiranrut A."/>
            <person name="Muangchinda C."/>
            <person name="Ningthoujam R."/>
            <person name="Klankeo P."/>
            <person name="Pinyakong O."/>
        </authorList>
    </citation>
    <scope>NUCLEOTIDE SEQUENCE</scope>
    <source>
        <strain evidence="2">TL01-2</strain>
    </source>
</reference>
<dbReference type="Proteomes" id="UP001269400">
    <property type="component" value="Unassembled WGS sequence"/>
</dbReference>
<feature type="transmembrane region" description="Helical" evidence="1">
    <location>
        <begin position="94"/>
        <end position="112"/>
    </location>
</feature>
<reference evidence="2" key="1">
    <citation type="journal article" date="2022" name="J Environ Chem Eng">
        <title>Biodegradation of petroleum oil using a constructed nonpathogenic and heavy metal-tolerant bacterial consortium isolated from marine sponges.</title>
        <authorList>
            <person name="Dechsakulwatana C."/>
            <person name="Rungsihiranrut A."/>
            <person name="Muangchinda C."/>
            <person name="Ningthoujam R."/>
            <person name="Klankeo P."/>
            <person name="Pinyakong O."/>
        </authorList>
    </citation>
    <scope>NUCLEOTIDE SEQUENCE</scope>
    <source>
        <strain evidence="2">TL01-2</strain>
    </source>
</reference>
<dbReference type="RefSeq" id="WP_316911141.1">
    <property type="nucleotide sequence ID" value="NZ_JAPTGD010000002.1"/>
</dbReference>